<reference evidence="2 3" key="1">
    <citation type="journal article" date="2010" name="J. Bacteriol.">
        <title>Genome sequences of Pelagibaca bermudensis HTCC2601T and Maritimibacter alkaliphilus HTCC2654T, the type strains of two marine Roseobacter genera.</title>
        <authorList>
            <person name="Thrash J.C."/>
            <person name="Cho J.C."/>
            <person name="Ferriera S."/>
            <person name="Johnson J."/>
            <person name="Vergin K.L."/>
            <person name="Giovannoni S.J."/>
        </authorList>
    </citation>
    <scope>NUCLEOTIDE SEQUENCE [LARGE SCALE GENOMIC DNA]</scope>
    <source>
        <strain evidence="2 3">HTCC2654</strain>
    </source>
</reference>
<comment type="caution">
    <text evidence="2">The sequence shown here is derived from an EMBL/GenBank/DDBJ whole genome shotgun (WGS) entry which is preliminary data.</text>
</comment>
<name>A3VGP3_9RHOB</name>
<dbReference type="Proteomes" id="UP000002931">
    <property type="component" value="Unassembled WGS sequence"/>
</dbReference>
<proteinExistence type="predicted"/>
<dbReference type="EMBL" id="AAMT01000008">
    <property type="protein sequence ID" value="EAQ12448.1"/>
    <property type="molecule type" value="Genomic_DNA"/>
</dbReference>
<accession>A3VGP3</accession>
<evidence type="ECO:0000313" key="3">
    <source>
        <dbReference type="Proteomes" id="UP000002931"/>
    </source>
</evidence>
<organism evidence="2 3">
    <name type="scientific">Maritimibacter alkaliphilus HTCC2654</name>
    <dbReference type="NCBI Taxonomy" id="314271"/>
    <lineage>
        <taxon>Bacteria</taxon>
        <taxon>Pseudomonadati</taxon>
        <taxon>Pseudomonadota</taxon>
        <taxon>Alphaproteobacteria</taxon>
        <taxon>Rhodobacterales</taxon>
        <taxon>Roseobacteraceae</taxon>
        <taxon>Maritimibacter</taxon>
    </lineage>
</organism>
<evidence type="ECO:0000256" key="1">
    <source>
        <dbReference type="SAM" id="MobiDB-lite"/>
    </source>
</evidence>
<gene>
    <name evidence="2" type="ORF">RB2654_14220</name>
</gene>
<dbReference type="HOGENOM" id="CLU_2343389_0_0_5"/>
<feature type="region of interest" description="Disordered" evidence="1">
    <location>
        <begin position="51"/>
        <end position="97"/>
    </location>
</feature>
<keyword evidence="3" id="KW-1185">Reference proteome</keyword>
<dbReference type="STRING" id="314271.RB2654_14220"/>
<dbReference type="AlphaFoldDB" id="A3VGP3"/>
<protein>
    <submittedName>
        <fullName evidence="2">Uncharacterized protein</fullName>
    </submittedName>
</protein>
<evidence type="ECO:0000313" key="2">
    <source>
        <dbReference type="EMBL" id="EAQ12448.1"/>
    </source>
</evidence>
<sequence>MFWAGLILMAQTVVTDVSHGVMIVADGISGAIEEIAATNLTLQEIVGLAGQDATPTAGEGTQPSSSGNPGNEKDVGRAGENPNGTDDWGTGSQGRSQ</sequence>
<feature type="compositionally biased region" description="Polar residues" evidence="1">
    <location>
        <begin position="59"/>
        <end position="69"/>
    </location>
</feature>